<feature type="signal peptide" evidence="1">
    <location>
        <begin position="1"/>
        <end position="25"/>
    </location>
</feature>
<proteinExistence type="predicted"/>
<keyword evidence="1" id="KW-0732">Signal</keyword>
<evidence type="ECO:0000313" key="2">
    <source>
        <dbReference type="EMBL" id="MFD0796070.1"/>
    </source>
</evidence>
<sequence length="375" mass="43221">MKRPLVFKKFATSLVLIMVSTIAFGQDSIPTPVVRDTMVLDTTVTDTIVIRKTLTKIKHIPRGVNLTNPVVSFNKTKPLKDKYKRFRVPSFWTKENTFGINLSEAAFVNWNAGGDNAVSGLGFLRFVRNYKFRYFQWDNDLNMRYGLNAQEGRRVRKTEDVFRLSSNLGYRRDTISNWYYSAQLNFNTQFSNGYKYPDRETPISRFMAPGYFFLGAGTSYISENQKFNLYLSPITQKSTFVLDQRLADRGAFGVKKAVRDADGNIIRDGENHFIELGFLITNNFDWDVAKNVNIRSRLNLYTDYLASFGNIDVDWELNVRFRVNKYILTTIGTHLIYDDDILFDEVKGDNGNVIDPGEPRLQFKQVLGIGIAYDF</sequence>
<comment type="caution">
    <text evidence="2">The sequence shown here is derived from an EMBL/GenBank/DDBJ whole genome shotgun (WGS) entry which is preliminary data.</text>
</comment>
<dbReference type="InterPro" id="IPR021428">
    <property type="entry name" value="DUF3078"/>
</dbReference>
<dbReference type="RefSeq" id="WP_379931740.1">
    <property type="nucleotide sequence ID" value="NZ_JBHTHY010000003.1"/>
</dbReference>
<dbReference type="EMBL" id="JBHTHY010000003">
    <property type="protein sequence ID" value="MFD0796070.1"/>
    <property type="molecule type" value="Genomic_DNA"/>
</dbReference>
<protein>
    <submittedName>
        <fullName evidence="2">DUF3078 domain-containing protein</fullName>
    </submittedName>
</protein>
<gene>
    <name evidence="2" type="ORF">ACFQZJ_01250</name>
</gene>
<name>A0ABW3AYT8_9FLAO</name>
<dbReference type="Pfam" id="PF11276">
    <property type="entry name" value="DUF3078"/>
    <property type="match status" value="1"/>
</dbReference>
<organism evidence="2 3">
    <name type="scientific">Maribacter chungangensis</name>
    <dbReference type="NCBI Taxonomy" id="1069117"/>
    <lineage>
        <taxon>Bacteria</taxon>
        <taxon>Pseudomonadati</taxon>
        <taxon>Bacteroidota</taxon>
        <taxon>Flavobacteriia</taxon>
        <taxon>Flavobacteriales</taxon>
        <taxon>Flavobacteriaceae</taxon>
        <taxon>Maribacter</taxon>
    </lineage>
</organism>
<feature type="chain" id="PRO_5047422588" evidence="1">
    <location>
        <begin position="26"/>
        <end position="375"/>
    </location>
</feature>
<accession>A0ABW3AYT8</accession>
<reference evidence="3" key="1">
    <citation type="journal article" date="2019" name="Int. J. Syst. Evol. Microbiol.">
        <title>The Global Catalogue of Microorganisms (GCM) 10K type strain sequencing project: providing services to taxonomists for standard genome sequencing and annotation.</title>
        <authorList>
            <consortium name="The Broad Institute Genomics Platform"/>
            <consortium name="The Broad Institute Genome Sequencing Center for Infectious Disease"/>
            <person name="Wu L."/>
            <person name="Ma J."/>
        </authorList>
    </citation>
    <scope>NUCLEOTIDE SEQUENCE [LARGE SCALE GENOMIC DNA]</scope>
    <source>
        <strain evidence="3">CCUG 61948</strain>
    </source>
</reference>
<keyword evidence="3" id="KW-1185">Reference proteome</keyword>
<evidence type="ECO:0000256" key="1">
    <source>
        <dbReference type="SAM" id="SignalP"/>
    </source>
</evidence>
<evidence type="ECO:0000313" key="3">
    <source>
        <dbReference type="Proteomes" id="UP001597012"/>
    </source>
</evidence>
<dbReference type="Proteomes" id="UP001597012">
    <property type="component" value="Unassembled WGS sequence"/>
</dbReference>